<accession>A0A6G5A2N3</accession>
<sequence>MCVMVYASLNIRRVYPFQLFFFFGACNKRSLSTKTVLFSRFSVIILLSMRTNFPAVERSCSIRGYIRCSLNSASQHNMKLKVTTSIIIVFSVLYIEHIWALEGVLEDAQTLLLIYETERNT</sequence>
<organism evidence="1">
    <name type="scientific">Rhipicephalus microplus</name>
    <name type="common">Cattle tick</name>
    <name type="synonym">Boophilus microplus</name>
    <dbReference type="NCBI Taxonomy" id="6941"/>
    <lineage>
        <taxon>Eukaryota</taxon>
        <taxon>Metazoa</taxon>
        <taxon>Ecdysozoa</taxon>
        <taxon>Arthropoda</taxon>
        <taxon>Chelicerata</taxon>
        <taxon>Arachnida</taxon>
        <taxon>Acari</taxon>
        <taxon>Parasitiformes</taxon>
        <taxon>Ixodida</taxon>
        <taxon>Ixodoidea</taxon>
        <taxon>Ixodidae</taxon>
        <taxon>Rhipicephalinae</taxon>
        <taxon>Rhipicephalus</taxon>
        <taxon>Boophilus</taxon>
    </lineage>
</organism>
<proteinExistence type="predicted"/>
<dbReference type="EMBL" id="GIKN01002210">
    <property type="protein sequence ID" value="NIE44483.1"/>
    <property type="molecule type" value="Transcribed_RNA"/>
</dbReference>
<dbReference type="AlphaFoldDB" id="A0A6G5A2N3"/>
<evidence type="ECO:0000313" key="1">
    <source>
        <dbReference type="EMBL" id="NIE44483.1"/>
    </source>
</evidence>
<protein>
    <submittedName>
        <fullName evidence="1">Uncharacterized protein</fullName>
    </submittedName>
</protein>
<reference evidence="1" key="1">
    <citation type="submission" date="2020-03" db="EMBL/GenBank/DDBJ databases">
        <title>A transcriptome and proteome of the tick Rhipicephalus microplus shaped by the genetic composition of its hosts and developmental stage.</title>
        <authorList>
            <person name="Garcia G.R."/>
            <person name="Ribeiro J.M.C."/>
            <person name="Maruyama S.R."/>
            <person name="Gardinasse L.G."/>
            <person name="Nelson K."/>
            <person name="Ferreira B.R."/>
            <person name="Andrade T.G."/>
            <person name="Santos I.K.F.M."/>
        </authorList>
    </citation>
    <scope>NUCLEOTIDE SEQUENCE</scope>
    <source>
        <strain evidence="1">NSGR</strain>
        <tissue evidence="1">Salivary glands</tissue>
    </source>
</reference>
<name>A0A6G5A2N3_RHIMP</name>